<dbReference type="VEuPathDB" id="VectorBase:BGLB024236"/>
<feature type="transmembrane region" description="Helical" evidence="2">
    <location>
        <begin position="166"/>
        <end position="190"/>
    </location>
</feature>
<gene>
    <name evidence="3" type="primary">106066510</name>
</gene>
<sequence>LQAKFIRLQNFAGVDITQFLPGSILVEFNVILNQTKKQFDAEKLQNELKDVQTELYSTPRIDAAYLSFTFPAQIKSAAKAVAQVNNDPCSAPSVCLPSQFCIFNQTGKRLECHSLCSNYTCPENAECFINTFNNPQCKCKSSDKYVYSGEDCGVAVEKLALGVNEIIAIAVSVGLAAIILTILIVLAIVYRRRRHKKSPTSSDESDMATSNFETRQSPLDGAAPLQPALYGRIETLRLPRVSRQPSQLKRQSSLAYQESIYPPDARFPYSGSDIAGRQSAGESQGRFRDIRANQFGRGLPLAHNPRANWNARWSSWSDGGESA</sequence>
<keyword evidence="2" id="KW-0472">Membrane</keyword>
<organism evidence="3 4">
    <name type="scientific">Biomphalaria glabrata</name>
    <name type="common">Bloodfluke planorb</name>
    <name type="synonym">Freshwater snail</name>
    <dbReference type="NCBI Taxonomy" id="6526"/>
    <lineage>
        <taxon>Eukaryota</taxon>
        <taxon>Metazoa</taxon>
        <taxon>Spiralia</taxon>
        <taxon>Lophotrochozoa</taxon>
        <taxon>Mollusca</taxon>
        <taxon>Gastropoda</taxon>
        <taxon>Heterobranchia</taxon>
        <taxon>Euthyneura</taxon>
        <taxon>Panpulmonata</taxon>
        <taxon>Hygrophila</taxon>
        <taxon>Lymnaeoidea</taxon>
        <taxon>Planorbidae</taxon>
        <taxon>Biomphalaria</taxon>
    </lineage>
</organism>
<protein>
    <recommendedName>
        <fullName evidence="5">SEA domain-containing protein</fullName>
    </recommendedName>
</protein>
<dbReference type="Proteomes" id="UP000076420">
    <property type="component" value="Unassembled WGS sequence"/>
</dbReference>
<dbReference type="KEGG" id="bgt:106066510"/>
<accession>A0A2C9KW50</accession>
<dbReference type="EnsemblMetazoa" id="BGLB024236-RA">
    <property type="protein sequence ID" value="BGLB024236-PA"/>
    <property type="gene ID" value="BGLB024236"/>
</dbReference>
<evidence type="ECO:0000256" key="2">
    <source>
        <dbReference type="SAM" id="Phobius"/>
    </source>
</evidence>
<dbReference type="OrthoDB" id="6163206at2759"/>
<evidence type="ECO:0008006" key="5">
    <source>
        <dbReference type="Google" id="ProtNLM"/>
    </source>
</evidence>
<keyword evidence="2" id="KW-0812">Transmembrane</keyword>
<proteinExistence type="predicted"/>
<evidence type="ECO:0000256" key="1">
    <source>
        <dbReference type="SAM" id="MobiDB-lite"/>
    </source>
</evidence>
<reference evidence="3" key="1">
    <citation type="submission" date="2020-05" db="UniProtKB">
        <authorList>
            <consortium name="EnsemblMetazoa"/>
        </authorList>
    </citation>
    <scope>IDENTIFICATION</scope>
    <source>
        <strain evidence="3">BB02</strain>
    </source>
</reference>
<feature type="region of interest" description="Disordered" evidence="1">
    <location>
        <begin position="197"/>
        <end position="223"/>
    </location>
</feature>
<dbReference type="CDD" id="cd12087">
    <property type="entry name" value="TM_EGFR-like"/>
    <property type="match status" value="1"/>
</dbReference>
<evidence type="ECO:0000313" key="4">
    <source>
        <dbReference type="Proteomes" id="UP000076420"/>
    </source>
</evidence>
<name>A0A2C9KW50_BIOGL</name>
<keyword evidence="2" id="KW-1133">Transmembrane helix</keyword>
<evidence type="ECO:0000313" key="3">
    <source>
        <dbReference type="EnsemblMetazoa" id="BGLB024236-PA"/>
    </source>
</evidence>
<dbReference type="AlphaFoldDB" id="A0A2C9KW50"/>
<dbReference type="VEuPathDB" id="VectorBase:BGLAX_040703"/>
<feature type="compositionally biased region" description="Polar residues" evidence="1">
    <location>
        <begin position="199"/>
        <end position="217"/>
    </location>
</feature>